<dbReference type="Pfam" id="PF09423">
    <property type="entry name" value="PhoD"/>
    <property type="match status" value="1"/>
</dbReference>
<dbReference type="RefSeq" id="WP_275680216.1">
    <property type="nucleotide sequence ID" value="NZ_JAJLJH010000001.1"/>
</dbReference>
<keyword evidence="4" id="KW-1185">Reference proteome</keyword>
<name>A0A9X2BX38_9BURK</name>
<comment type="caution">
    <text evidence="3">The sequence shown here is derived from an EMBL/GenBank/DDBJ whole genome shotgun (WGS) entry which is preliminary data.</text>
</comment>
<reference evidence="3" key="1">
    <citation type="submission" date="2021-11" db="EMBL/GenBank/DDBJ databases">
        <title>BS-T2-15 a new species belonging to the Comamonadaceae family isolated from the soil of a French oak forest.</title>
        <authorList>
            <person name="Mieszkin S."/>
            <person name="Alain K."/>
        </authorList>
    </citation>
    <scope>NUCLEOTIDE SEQUENCE</scope>
    <source>
        <strain evidence="3">BS-T2-15</strain>
    </source>
</reference>
<dbReference type="InterPro" id="IPR052900">
    <property type="entry name" value="Phospholipid_Metab_Enz"/>
</dbReference>
<dbReference type="InterPro" id="IPR038607">
    <property type="entry name" value="PhoD-like_sf"/>
</dbReference>
<evidence type="ECO:0000259" key="2">
    <source>
        <dbReference type="Pfam" id="PF16655"/>
    </source>
</evidence>
<feature type="domain" description="PhoD-like phosphatase metallophosphatase" evidence="1">
    <location>
        <begin position="142"/>
        <end position="571"/>
    </location>
</feature>
<dbReference type="InterPro" id="IPR018946">
    <property type="entry name" value="PhoD-like_MPP"/>
</dbReference>
<evidence type="ECO:0000259" key="1">
    <source>
        <dbReference type="Pfam" id="PF09423"/>
    </source>
</evidence>
<protein>
    <submittedName>
        <fullName evidence="3">Alkaline phosphatase D family protein</fullName>
    </submittedName>
</protein>
<dbReference type="InterPro" id="IPR006311">
    <property type="entry name" value="TAT_signal"/>
</dbReference>
<dbReference type="AlphaFoldDB" id="A0A9X2BX38"/>
<dbReference type="PROSITE" id="PS51318">
    <property type="entry name" value="TAT"/>
    <property type="match status" value="1"/>
</dbReference>
<sequence>MTISRRSFLETAAALGASLAWVGPARGSQVEWHERRDLYPQGVASGDPDPHSVILWTRRPFDQGTRQLLTVEVAEDEAFRRVVAQAPAPVSSVADWTARVLIGGLEPARVYWYRFTDPDGHGSRVGRTITAPLPDDPRAVSFAFVSCQDVNEGKLNAYRKMIHEDERAPAAEQLGFVLHLGDFIYEVIEYPDEVKTRYDRTIYEVARIPDGHKVGNFHIPLTLEGYRAIYKGYLADPDLQDARARWPFVAMWDNHEFSWQGWQSIVKAGSFEVPGQSIKVAANQAWFEYLPARIAPPGGSLERFDPPAVKDVPIKEYDSDGLGIEPNNLAAINSLQGYRTLRWGRCLDLIITDQHSYRNADPFSDPSLEKLGGQEFIDMFPESGMRVLDGGRAFDGGKPPAEIRFNDARIPNPQRDAPPQTILGATQKAWFKDRLRHSTAVWKIWGNSEGALDSRADPQNLPAGLTKEPWPKNASFASLGGGDYGTAYVERAEIYDLVRDAKITGFAIVSGDRHSFWAGYAAADLPPGKFEPVGLSFVGGSLTSPGVMEAYEHKLPKDAPLRSLFLADRGAGKAPDWTYNMLLKHGVRSCLEYAKSFDLERARALSNPDLAPHLEFVDLGGHGYAKVRLSADEMRTEFVCIPRPVARSDRPDGGPLRYRVVHTAALWKSGQRPQLKVSVLEGDVGLSI</sequence>
<feature type="domain" description="Phospholipase D N-terminal" evidence="2">
    <location>
        <begin position="41"/>
        <end position="130"/>
    </location>
</feature>
<gene>
    <name evidence="3" type="ORF">LPC04_00505</name>
</gene>
<accession>A0A9X2BX38</accession>
<dbReference type="SUPFAM" id="SSF56300">
    <property type="entry name" value="Metallo-dependent phosphatases"/>
    <property type="match status" value="1"/>
</dbReference>
<evidence type="ECO:0000313" key="3">
    <source>
        <dbReference type="EMBL" id="MCK9684183.1"/>
    </source>
</evidence>
<dbReference type="Pfam" id="PF16655">
    <property type="entry name" value="PhoD_N"/>
    <property type="match status" value="1"/>
</dbReference>
<dbReference type="EMBL" id="JAJLJH010000001">
    <property type="protein sequence ID" value="MCK9684183.1"/>
    <property type="molecule type" value="Genomic_DNA"/>
</dbReference>
<evidence type="ECO:0000313" key="4">
    <source>
        <dbReference type="Proteomes" id="UP001139353"/>
    </source>
</evidence>
<dbReference type="Gene3D" id="3.60.21.70">
    <property type="entry name" value="PhoD-like phosphatase"/>
    <property type="match status" value="1"/>
</dbReference>
<dbReference type="PANTHER" id="PTHR43606:SF2">
    <property type="entry name" value="ALKALINE PHOSPHATASE FAMILY PROTEIN (AFU_ORTHOLOGUE AFUA_5G03860)"/>
    <property type="match status" value="1"/>
</dbReference>
<proteinExistence type="predicted"/>
<organism evidence="3 4">
    <name type="scientific">Scleromatobacter humisilvae</name>
    <dbReference type="NCBI Taxonomy" id="2897159"/>
    <lineage>
        <taxon>Bacteria</taxon>
        <taxon>Pseudomonadati</taxon>
        <taxon>Pseudomonadota</taxon>
        <taxon>Betaproteobacteria</taxon>
        <taxon>Burkholderiales</taxon>
        <taxon>Sphaerotilaceae</taxon>
        <taxon>Scleromatobacter</taxon>
    </lineage>
</organism>
<dbReference type="InterPro" id="IPR032093">
    <property type="entry name" value="PhoD_N"/>
</dbReference>
<dbReference type="Gene3D" id="2.60.40.380">
    <property type="entry name" value="Purple acid phosphatase-like, N-terminal"/>
    <property type="match status" value="1"/>
</dbReference>
<dbReference type="Proteomes" id="UP001139353">
    <property type="component" value="Unassembled WGS sequence"/>
</dbReference>
<dbReference type="InterPro" id="IPR029052">
    <property type="entry name" value="Metallo-depent_PP-like"/>
</dbReference>
<dbReference type="PANTHER" id="PTHR43606">
    <property type="entry name" value="PHOSPHATASE, PUTATIVE (AFU_ORTHOLOGUE AFUA_6G08710)-RELATED"/>
    <property type="match status" value="1"/>
</dbReference>